<name>A0A916S154_9BACI</name>
<dbReference type="Gene3D" id="3.40.50.720">
    <property type="entry name" value="NAD(P)-binding Rossmann-like Domain"/>
    <property type="match status" value="1"/>
</dbReference>
<dbReference type="Pfam" id="PF00378">
    <property type="entry name" value="ECH_1"/>
    <property type="match status" value="1"/>
</dbReference>
<feature type="domain" description="3-hydroxyacyl-CoA dehydrogenase NAD binding" evidence="10">
    <location>
        <begin position="8"/>
        <end position="205"/>
    </location>
</feature>
<evidence type="ECO:0000259" key="9">
    <source>
        <dbReference type="Pfam" id="PF00725"/>
    </source>
</evidence>
<keyword evidence="4" id="KW-0442">Lipid degradation</keyword>
<evidence type="ECO:0000259" key="10">
    <source>
        <dbReference type="Pfam" id="PF02737"/>
    </source>
</evidence>
<dbReference type="InterPro" id="IPR036291">
    <property type="entry name" value="NAD(P)-bd_dom_sf"/>
</dbReference>
<evidence type="ECO:0000313" key="12">
    <source>
        <dbReference type="Proteomes" id="UP000613512"/>
    </source>
</evidence>
<sequence>MKRTIKRAAVLGSGVMGSGIAAHLANIGIPTLMLDIVPRALTEKEEGLGLTLEDKVVRNRIAAQSKQALLKQKPSPITSKSSLDLIEIGNMDDDMDKLKHVDWIIEVVTERLEIKKAVFEKVDANRKDGSIVSSNTSGISVEAMVEGRSEDFKKHFLGTHFFNPPRYLKLLEVIPTQYTDPNVLSFMKQFGEDVLGKGVVEAKDTPNFIANRIGTYGLLVTVREMLKGGYSVSEVDSVTGPLIGRPKSATFRTLDVVGLDTFIHVARNVYEKVEGAEKEVFEIPEFMLKMQEKGWLGAKSGQGFFLKKKGKDGSVIYELNPNTLEYEDRKKLKSPAVELAKQAKGTRNKMKALVSAKGDRAGELIWNVLKPALLYSAELVGEIADDIVAIDQAMKWGFGWELGPFETWDAIGLRSSVERMKEEGEIVPNWVLEFLEAGNESFYKQDNGEVYFYDNGEYKKQAFNPKEINIKRLKDVNRVIKKNSGASLIDIGDGVALLEFHSKSNAIGLDSIQMVNNAIDEVEKNYEGLVIGNQGKNFSVGANLALMLMEAQDDNFFELDMVVKMFQDMGTKIKYANKPVVVAPFNMTLGGGAEVSLPAAALQASPELYIGLVEFGVGLIPGGGGTKELYLKELRNLPKDIDFDLTKVANNVFEKVAMAKVSTSAKEAIENGFLDANDRISANPDHLIYDAKQRVLELAKAGYRAPQREKIPVVGEAGYAAMLIGAKTLQFGGYASEHDVKIAEKLAYVLSGGRIKEGTLIDEQVMLDLEREAFLSLIAEPKTQARMQHMLLKGKPLRN</sequence>
<keyword evidence="3" id="KW-0276">Fatty acid metabolism</keyword>
<evidence type="ECO:0000256" key="4">
    <source>
        <dbReference type="ARBA" id="ARBA00022963"/>
    </source>
</evidence>
<dbReference type="AlphaFoldDB" id="A0A916S154"/>
<evidence type="ECO:0000256" key="5">
    <source>
        <dbReference type="ARBA" id="ARBA00023002"/>
    </source>
</evidence>
<keyword evidence="7" id="KW-0443">Lipid metabolism</keyword>
<dbReference type="RefSeq" id="WP_188384593.1">
    <property type="nucleotide sequence ID" value="NZ_BMEY01000009.1"/>
</dbReference>
<dbReference type="CDD" id="cd06558">
    <property type="entry name" value="crotonase-like"/>
    <property type="match status" value="1"/>
</dbReference>
<proteinExistence type="inferred from homology"/>
<dbReference type="GO" id="GO:0006631">
    <property type="term" value="P:fatty acid metabolic process"/>
    <property type="evidence" value="ECO:0007669"/>
    <property type="project" value="UniProtKB-KW"/>
</dbReference>
<evidence type="ECO:0000256" key="6">
    <source>
        <dbReference type="ARBA" id="ARBA00023027"/>
    </source>
</evidence>
<comment type="caution">
    <text evidence="11">The sequence shown here is derived from an EMBL/GenBank/DDBJ whole genome shotgun (WGS) entry which is preliminary data.</text>
</comment>
<dbReference type="Pfam" id="PF02737">
    <property type="entry name" value="3HCDH_N"/>
    <property type="match status" value="1"/>
</dbReference>
<dbReference type="InterPro" id="IPR006108">
    <property type="entry name" value="3HC_DH_C"/>
</dbReference>
<comment type="similarity">
    <text evidence="2">Belongs to the 3-hydroxyacyl-CoA dehydrogenase family.</text>
</comment>
<evidence type="ECO:0000256" key="7">
    <source>
        <dbReference type="ARBA" id="ARBA00023098"/>
    </source>
</evidence>
<dbReference type="InterPro" id="IPR029045">
    <property type="entry name" value="ClpP/crotonase-like_dom_sf"/>
</dbReference>
<dbReference type="Gene3D" id="3.90.226.10">
    <property type="entry name" value="2-enoyl-CoA Hydratase, Chain A, domain 1"/>
    <property type="match status" value="1"/>
</dbReference>
<evidence type="ECO:0000256" key="3">
    <source>
        <dbReference type="ARBA" id="ARBA00022832"/>
    </source>
</evidence>
<dbReference type="GO" id="GO:0003857">
    <property type="term" value="F:(3S)-3-hydroxyacyl-CoA dehydrogenase (NAD+) activity"/>
    <property type="evidence" value="ECO:0007669"/>
    <property type="project" value="UniProtKB-EC"/>
</dbReference>
<feature type="domain" description="3-hydroxyacyl-CoA dehydrogenase C-terminal" evidence="9">
    <location>
        <begin position="208"/>
        <end position="305"/>
    </location>
</feature>
<comment type="catalytic activity">
    <reaction evidence="8">
        <text>a (3S)-3-hydroxyacyl-CoA + NAD(+) = a 3-oxoacyl-CoA + NADH + H(+)</text>
        <dbReference type="Rhea" id="RHEA:22432"/>
        <dbReference type="ChEBI" id="CHEBI:15378"/>
        <dbReference type="ChEBI" id="CHEBI:57318"/>
        <dbReference type="ChEBI" id="CHEBI:57540"/>
        <dbReference type="ChEBI" id="CHEBI:57945"/>
        <dbReference type="ChEBI" id="CHEBI:90726"/>
        <dbReference type="EC" id="1.1.1.35"/>
    </reaction>
</comment>
<keyword evidence="6" id="KW-0520">NAD</keyword>
<gene>
    <name evidence="11" type="ORF">GCM10008025_20680</name>
</gene>
<dbReference type="InterPro" id="IPR001753">
    <property type="entry name" value="Enoyl-CoA_hydra/iso"/>
</dbReference>
<dbReference type="Pfam" id="PF00725">
    <property type="entry name" value="3HCDH"/>
    <property type="match status" value="1"/>
</dbReference>
<reference evidence="11" key="1">
    <citation type="journal article" date="2014" name="Int. J. Syst. Evol. Microbiol.">
        <title>Complete genome sequence of Corynebacterium casei LMG S-19264T (=DSM 44701T), isolated from a smear-ripened cheese.</title>
        <authorList>
            <consortium name="US DOE Joint Genome Institute (JGI-PGF)"/>
            <person name="Walter F."/>
            <person name="Albersmeier A."/>
            <person name="Kalinowski J."/>
            <person name="Ruckert C."/>
        </authorList>
    </citation>
    <scope>NUCLEOTIDE SEQUENCE</scope>
    <source>
        <strain evidence="11">CGMCC 1.12408</strain>
    </source>
</reference>
<comment type="pathway">
    <text evidence="1">Lipid metabolism; fatty acid beta-oxidation.</text>
</comment>
<dbReference type="GO" id="GO:0070403">
    <property type="term" value="F:NAD+ binding"/>
    <property type="evidence" value="ECO:0007669"/>
    <property type="project" value="InterPro"/>
</dbReference>
<dbReference type="Gene3D" id="1.10.1040.50">
    <property type="match status" value="1"/>
</dbReference>
<dbReference type="SUPFAM" id="SSF51735">
    <property type="entry name" value="NAD(P)-binding Rossmann-fold domains"/>
    <property type="match status" value="1"/>
</dbReference>
<dbReference type="SUPFAM" id="SSF52096">
    <property type="entry name" value="ClpP/crotonase"/>
    <property type="match status" value="1"/>
</dbReference>
<evidence type="ECO:0000256" key="1">
    <source>
        <dbReference type="ARBA" id="ARBA00005005"/>
    </source>
</evidence>
<dbReference type="InterPro" id="IPR006176">
    <property type="entry name" value="3-OHacyl-CoA_DH_NAD-bd"/>
</dbReference>
<keyword evidence="5" id="KW-0560">Oxidoreductase</keyword>
<dbReference type="GO" id="GO:0016042">
    <property type="term" value="P:lipid catabolic process"/>
    <property type="evidence" value="ECO:0007669"/>
    <property type="project" value="UniProtKB-KW"/>
</dbReference>
<evidence type="ECO:0000313" key="11">
    <source>
        <dbReference type="EMBL" id="GGA76938.1"/>
    </source>
</evidence>
<dbReference type="PANTHER" id="PTHR48075">
    <property type="entry name" value="3-HYDROXYACYL-COA DEHYDROGENASE FAMILY PROTEIN"/>
    <property type="match status" value="1"/>
</dbReference>
<evidence type="ECO:0000256" key="2">
    <source>
        <dbReference type="ARBA" id="ARBA00009463"/>
    </source>
</evidence>
<reference evidence="11" key="2">
    <citation type="submission" date="2020-09" db="EMBL/GenBank/DDBJ databases">
        <authorList>
            <person name="Sun Q."/>
            <person name="Zhou Y."/>
        </authorList>
    </citation>
    <scope>NUCLEOTIDE SEQUENCE</scope>
    <source>
        <strain evidence="11">CGMCC 1.12408</strain>
    </source>
</reference>
<dbReference type="EMBL" id="BMEY01000009">
    <property type="protein sequence ID" value="GGA76938.1"/>
    <property type="molecule type" value="Genomic_DNA"/>
</dbReference>
<evidence type="ECO:0000256" key="8">
    <source>
        <dbReference type="ARBA" id="ARBA00049556"/>
    </source>
</evidence>
<protein>
    <submittedName>
        <fullName evidence="11">Enoyl-CoA hydratase</fullName>
    </submittedName>
</protein>
<dbReference type="SUPFAM" id="SSF48179">
    <property type="entry name" value="6-phosphogluconate dehydrogenase C-terminal domain-like"/>
    <property type="match status" value="2"/>
</dbReference>
<accession>A0A916S154</accession>
<dbReference type="Proteomes" id="UP000613512">
    <property type="component" value="Unassembled WGS sequence"/>
</dbReference>
<dbReference type="PANTHER" id="PTHR48075:SF7">
    <property type="entry name" value="3-HYDROXYACYL-COA DEHYDROGENASE-RELATED"/>
    <property type="match status" value="1"/>
</dbReference>
<dbReference type="InterPro" id="IPR008927">
    <property type="entry name" value="6-PGluconate_DH-like_C_sf"/>
</dbReference>
<organism evidence="11 12">
    <name type="scientific">Ornithinibacillus halotolerans</name>
    <dbReference type="NCBI Taxonomy" id="1274357"/>
    <lineage>
        <taxon>Bacteria</taxon>
        <taxon>Bacillati</taxon>
        <taxon>Bacillota</taxon>
        <taxon>Bacilli</taxon>
        <taxon>Bacillales</taxon>
        <taxon>Bacillaceae</taxon>
        <taxon>Ornithinibacillus</taxon>
    </lineage>
</organism>
<keyword evidence="12" id="KW-1185">Reference proteome</keyword>